<evidence type="ECO:0008006" key="4">
    <source>
        <dbReference type="Google" id="ProtNLM"/>
    </source>
</evidence>
<evidence type="ECO:0000313" key="3">
    <source>
        <dbReference type="Proteomes" id="UP000030655"/>
    </source>
</evidence>
<dbReference type="AlphaFoldDB" id="A0A059EZI7"/>
<keyword evidence="1" id="KW-0472">Membrane</keyword>
<gene>
    <name evidence="2" type="ORF">H312_02478</name>
</gene>
<evidence type="ECO:0000256" key="1">
    <source>
        <dbReference type="SAM" id="Phobius"/>
    </source>
</evidence>
<sequence length="97" mass="11248">MIVEVDESFVGNRKYNIGRVNNQKLIHEGIFRNSKRFFMKIISGRNKRTVGKDVESHIIPGTNISLINGIPNYTYYRQILFIIIALSTINYILLMQS</sequence>
<keyword evidence="1" id="KW-0812">Transmembrane</keyword>
<dbReference type="OrthoDB" id="5598606at2759"/>
<reference evidence="2 3" key="2">
    <citation type="submission" date="2014-03" db="EMBL/GenBank/DDBJ databases">
        <title>The Genome Sequence of Anncaliia algerae insect isolate PRA339.</title>
        <authorList>
            <consortium name="The Broad Institute Genome Sequencing Platform"/>
            <consortium name="The Broad Institute Genome Sequencing Center for Infectious Disease"/>
            <person name="Cuomo C."/>
            <person name="Becnel J."/>
            <person name="Sanscrainte N."/>
            <person name="Walker B."/>
            <person name="Young S.K."/>
            <person name="Zeng Q."/>
            <person name="Gargeya S."/>
            <person name="Fitzgerald M."/>
            <person name="Haas B."/>
            <person name="Abouelleil A."/>
            <person name="Alvarado L."/>
            <person name="Arachchi H.M."/>
            <person name="Berlin A.M."/>
            <person name="Chapman S.B."/>
            <person name="Dewar J."/>
            <person name="Goldberg J."/>
            <person name="Griggs A."/>
            <person name="Gujja S."/>
            <person name="Hansen M."/>
            <person name="Howarth C."/>
            <person name="Imamovic A."/>
            <person name="Larimer J."/>
            <person name="McCowan C."/>
            <person name="Murphy C."/>
            <person name="Neiman D."/>
            <person name="Pearson M."/>
            <person name="Priest M."/>
            <person name="Roberts A."/>
            <person name="Saif S."/>
            <person name="Shea T."/>
            <person name="Sisk P."/>
            <person name="Sykes S."/>
            <person name="Wortman J."/>
            <person name="Nusbaum C."/>
            <person name="Birren B."/>
        </authorList>
    </citation>
    <scope>NUCLEOTIDE SEQUENCE [LARGE SCALE GENOMIC DNA]</scope>
    <source>
        <strain evidence="2 3">PRA339</strain>
    </source>
</reference>
<protein>
    <recommendedName>
        <fullName evidence="4">ISXO2-like transposase domain-containing protein</fullName>
    </recommendedName>
</protein>
<dbReference type="VEuPathDB" id="MicrosporidiaDB:H312_02478"/>
<feature type="transmembrane region" description="Helical" evidence="1">
    <location>
        <begin position="75"/>
        <end position="94"/>
    </location>
</feature>
<dbReference type="Proteomes" id="UP000030655">
    <property type="component" value="Unassembled WGS sequence"/>
</dbReference>
<name>A0A059EZI7_9MICR</name>
<keyword evidence="1" id="KW-1133">Transmembrane helix</keyword>
<dbReference type="EMBL" id="KK365202">
    <property type="protein sequence ID" value="KCZ80116.1"/>
    <property type="molecule type" value="Genomic_DNA"/>
</dbReference>
<reference evidence="3" key="1">
    <citation type="submission" date="2013-02" db="EMBL/GenBank/DDBJ databases">
        <authorList>
            <consortium name="The Broad Institute Genome Sequencing Platform"/>
            <person name="Cuomo C."/>
            <person name="Becnel J."/>
            <person name="Sanscrainte N."/>
            <person name="Walker B."/>
            <person name="Young S.K."/>
            <person name="Zeng Q."/>
            <person name="Gargeya S."/>
            <person name="Fitzgerald M."/>
            <person name="Haas B."/>
            <person name="Abouelleil A."/>
            <person name="Alvarado L."/>
            <person name="Arachchi H.M."/>
            <person name="Berlin A.M."/>
            <person name="Chapman S.B."/>
            <person name="Dewar J."/>
            <person name="Goldberg J."/>
            <person name="Griggs A."/>
            <person name="Gujja S."/>
            <person name="Hansen M."/>
            <person name="Howarth C."/>
            <person name="Imamovic A."/>
            <person name="Larimer J."/>
            <person name="McCowan C."/>
            <person name="Murphy C."/>
            <person name="Neiman D."/>
            <person name="Pearson M."/>
            <person name="Priest M."/>
            <person name="Roberts A."/>
            <person name="Saif S."/>
            <person name="Shea T."/>
            <person name="Sisk P."/>
            <person name="Sykes S."/>
            <person name="Wortman J."/>
            <person name="Nusbaum C."/>
            <person name="Birren B."/>
        </authorList>
    </citation>
    <scope>NUCLEOTIDE SEQUENCE [LARGE SCALE GENOMIC DNA]</scope>
    <source>
        <strain evidence="3">PRA339</strain>
    </source>
</reference>
<keyword evidence="3" id="KW-1185">Reference proteome</keyword>
<accession>A0A059EZI7</accession>
<evidence type="ECO:0000313" key="2">
    <source>
        <dbReference type="EMBL" id="KCZ80116.1"/>
    </source>
</evidence>
<dbReference type="HOGENOM" id="CLU_2346242_0_0_1"/>
<organism evidence="2 3">
    <name type="scientific">Anncaliia algerae PRA339</name>
    <dbReference type="NCBI Taxonomy" id="1288291"/>
    <lineage>
        <taxon>Eukaryota</taxon>
        <taxon>Fungi</taxon>
        <taxon>Fungi incertae sedis</taxon>
        <taxon>Microsporidia</taxon>
        <taxon>Tubulinosematoidea</taxon>
        <taxon>Tubulinosematidae</taxon>
        <taxon>Anncaliia</taxon>
    </lineage>
</organism>
<proteinExistence type="predicted"/>